<feature type="transmembrane region" description="Helical" evidence="7">
    <location>
        <begin position="147"/>
        <end position="167"/>
    </location>
</feature>
<evidence type="ECO:0000256" key="3">
    <source>
        <dbReference type="ARBA" id="ARBA00022692"/>
    </source>
</evidence>
<comment type="subcellular location">
    <subcellularLocation>
        <location evidence="1">Cell membrane</location>
        <topology evidence="1">Multi-pass membrane protein</topology>
    </subcellularLocation>
</comment>
<dbReference type="AlphaFoldDB" id="A0A0F7VUH2"/>
<accession>A0A0F7VUH2</accession>
<dbReference type="Pfam" id="PF09678">
    <property type="entry name" value="Caa3_CtaG"/>
    <property type="match status" value="1"/>
</dbReference>
<sequence length="290" mass="30918">MTAAGPLLLTALLTALLACAAYTAAAARLRRRGDAWPWWRQACCWLAGTVFVAGAALPWQTWLPPFTGHMAAHLAVGMVAPLPAVLARPVTLALRVLPVPGRRALLAVLHSRPAAVLACPPVAAALDIGGLWLLYRAPVPPQWHHSPWLYVHLFAAGWLFTFAVLAVDPLRHRTGLALRAGTLLAAAAAHAVLAKTLWAAGPPGTGYAPADLHRAAPLMYYGGDAVEIALAVALACQWYRAQGRALARRSRPARPHNPGRGGVPGPVPPERASRPLRPSDHRPRHQEASR</sequence>
<feature type="transmembrane region" description="Helical" evidence="7">
    <location>
        <begin position="70"/>
        <end position="94"/>
    </location>
</feature>
<dbReference type="KEGG" id="sle:sle_47560"/>
<feature type="region of interest" description="Disordered" evidence="6">
    <location>
        <begin position="247"/>
        <end position="290"/>
    </location>
</feature>
<evidence type="ECO:0000256" key="7">
    <source>
        <dbReference type="SAM" id="Phobius"/>
    </source>
</evidence>
<keyword evidence="5 7" id="KW-0472">Membrane</keyword>
<proteinExistence type="predicted"/>
<feature type="transmembrane region" description="Helical" evidence="7">
    <location>
        <begin position="176"/>
        <end position="198"/>
    </location>
</feature>
<feature type="transmembrane region" description="Helical" evidence="7">
    <location>
        <begin position="114"/>
        <end position="135"/>
    </location>
</feature>
<evidence type="ECO:0000256" key="6">
    <source>
        <dbReference type="SAM" id="MobiDB-lite"/>
    </source>
</evidence>
<feature type="signal peptide" evidence="8">
    <location>
        <begin position="1"/>
        <end position="20"/>
    </location>
</feature>
<keyword evidence="8" id="KW-0732">Signal</keyword>
<reference evidence="9 10" key="1">
    <citation type="submission" date="2015-02" db="EMBL/GenBank/DDBJ databases">
        <authorList>
            <person name="Gomez-Escribano P.J."/>
        </authorList>
    </citation>
    <scope>NUCLEOTIDE SEQUENCE [LARGE SCALE GENOMIC DNA]</scope>
    <source>
        <strain evidence="10">C34 (DSM 42122 / NRRL B-24963)</strain>
    </source>
</reference>
<feature type="transmembrane region" description="Helical" evidence="7">
    <location>
        <begin position="218"/>
        <end position="239"/>
    </location>
</feature>
<organism evidence="9 10">
    <name type="scientific">Streptomyces leeuwenhoekii</name>
    <dbReference type="NCBI Taxonomy" id="1437453"/>
    <lineage>
        <taxon>Bacteria</taxon>
        <taxon>Bacillati</taxon>
        <taxon>Actinomycetota</taxon>
        <taxon>Actinomycetes</taxon>
        <taxon>Kitasatosporales</taxon>
        <taxon>Streptomycetaceae</taxon>
        <taxon>Streptomyces</taxon>
    </lineage>
</organism>
<gene>
    <name evidence="9" type="primary">sle_47560</name>
</gene>
<evidence type="ECO:0000256" key="5">
    <source>
        <dbReference type="ARBA" id="ARBA00023136"/>
    </source>
</evidence>
<protein>
    <submittedName>
        <fullName evidence="9">Uncharacterized protein Rv0102/MT0111</fullName>
    </submittedName>
</protein>
<keyword evidence="2" id="KW-1003">Cell membrane</keyword>
<name>A0A0F7VUH2_STRLW</name>
<feature type="chain" id="PRO_5002524255" evidence="8">
    <location>
        <begin position="21"/>
        <end position="290"/>
    </location>
</feature>
<dbReference type="InterPro" id="IPR019108">
    <property type="entry name" value="Caa3_assmbl_CtaG-rel"/>
</dbReference>
<dbReference type="Proteomes" id="UP000035016">
    <property type="component" value="Chromosome Chromosome"/>
</dbReference>
<feature type="compositionally biased region" description="Basic and acidic residues" evidence="6">
    <location>
        <begin position="271"/>
        <end position="290"/>
    </location>
</feature>
<evidence type="ECO:0000256" key="4">
    <source>
        <dbReference type="ARBA" id="ARBA00022989"/>
    </source>
</evidence>
<dbReference type="RefSeq" id="WP_063833346.1">
    <property type="nucleotide sequence ID" value="NZ_AZSD01000327.1"/>
</dbReference>
<keyword evidence="4 7" id="KW-1133">Transmembrane helix</keyword>
<evidence type="ECO:0000256" key="8">
    <source>
        <dbReference type="SAM" id="SignalP"/>
    </source>
</evidence>
<dbReference type="GO" id="GO:0005886">
    <property type="term" value="C:plasma membrane"/>
    <property type="evidence" value="ECO:0007669"/>
    <property type="project" value="UniProtKB-SubCell"/>
</dbReference>
<evidence type="ECO:0000313" key="10">
    <source>
        <dbReference type="Proteomes" id="UP000035016"/>
    </source>
</evidence>
<evidence type="ECO:0000313" key="9">
    <source>
        <dbReference type="EMBL" id="CQR64214.1"/>
    </source>
</evidence>
<evidence type="ECO:0000256" key="2">
    <source>
        <dbReference type="ARBA" id="ARBA00022475"/>
    </source>
</evidence>
<evidence type="ECO:0000256" key="1">
    <source>
        <dbReference type="ARBA" id="ARBA00004651"/>
    </source>
</evidence>
<dbReference type="EMBL" id="LN831790">
    <property type="protein sequence ID" value="CQR64214.1"/>
    <property type="molecule type" value="Genomic_DNA"/>
</dbReference>
<keyword evidence="3 7" id="KW-0812">Transmembrane</keyword>